<dbReference type="AlphaFoldDB" id="A0A0C3DBL0"/>
<accession>A0A0C3DBL0</accession>
<feature type="compositionally biased region" description="Polar residues" evidence="1">
    <location>
        <begin position="1"/>
        <end position="20"/>
    </location>
</feature>
<dbReference type="EMBL" id="KN832870">
    <property type="protein sequence ID" value="KIN08724.1"/>
    <property type="molecule type" value="Genomic_DNA"/>
</dbReference>
<keyword evidence="3" id="KW-1185">Reference proteome</keyword>
<reference evidence="3" key="2">
    <citation type="submission" date="2015-01" db="EMBL/GenBank/DDBJ databases">
        <title>Evolutionary Origins and Diversification of the Mycorrhizal Mutualists.</title>
        <authorList>
            <consortium name="DOE Joint Genome Institute"/>
            <consortium name="Mycorrhizal Genomics Consortium"/>
            <person name="Kohler A."/>
            <person name="Kuo A."/>
            <person name="Nagy L.G."/>
            <person name="Floudas D."/>
            <person name="Copeland A."/>
            <person name="Barry K.W."/>
            <person name="Cichocki N."/>
            <person name="Veneault-Fourrey C."/>
            <person name="LaButti K."/>
            <person name="Lindquist E.A."/>
            <person name="Lipzen A."/>
            <person name="Lundell T."/>
            <person name="Morin E."/>
            <person name="Murat C."/>
            <person name="Riley R."/>
            <person name="Ohm R."/>
            <person name="Sun H."/>
            <person name="Tunlid A."/>
            <person name="Henrissat B."/>
            <person name="Grigoriev I.V."/>
            <person name="Hibbett D.S."/>
            <person name="Martin F."/>
        </authorList>
    </citation>
    <scope>NUCLEOTIDE SEQUENCE [LARGE SCALE GENOMIC DNA]</scope>
    <source>
        <strain evidence="3">Zn</strain>
    </source>
</reference>
<dbReference type="HOGENOM" id="CLU_2413844_0_0_1"/>
<dbReference type="Proteomes" id="UP000054321">
    <property type="component" value="Unassembled WGS sequence"/>
</dbReference>
<evidence type="ECO:0000313" key="2">
    <source>
        <dbReference type="EMBL" id="KIN08724.1"/>
    </source>
</evidence>
<protein>
    <submittedName>
        <fullName evidence="2">Uncharacterized protein</fullName>
    </submittedName>
</protein>
<proteinExistence type="predicted"/>
<dbReference type="InParanoid" id="A0A0C3DBL0"/>
<organism evidence="2 3">
    <name type="scientific">Oidiodendron maius (strain Zn)</name>
    <dbReference type="NCBI Taxonomy" id="913774"/>
    <lineage>
        <taxon>Eukaryota</taxon>
        <taxon>Fungi</taxon>
        <taxon>Dikarya</taxon>
        <taxon>Ascomycota</taxon>
        <taxon>Pezizomycotina</taxon>
        <taxon>Leotiomycetes</taxon>
        <taxon>Leotiomycetes incertae sedis</taxon>
        <taxon>Myxotrichaceae</taxon>
        <taxon>Oidiodendron</taxon>
    </lineage>
</organism>
<evidence type="ECO:0000256" key="1">
    <source>
        <dbReference type="SAM" id="MobiDB-lite"/>
    </source>
</evidence>
<evidence type="ECO:0000313" key="3">
    <source>
        <dbReference type="Proteomes" id="UP000054321"/>
    </source>
</evidence>
<feature type="region of interest" description="Disordered" evidence="1">
    <location>
        <begin position="1"/>
        <end position="41"/>
    </location>
</feature>
<name>A0A0C3DBL0_OIDMZ</name>
<reference evidence="2 3" key="1">
    <citation type="submission" date="2014-04" db="EMBL/GenBank/DDBJ databases">
        <authorList>
            <consortium name="DOE Joint Genome Institute"/>
            <person name="Kuo A."/>
            <person name="Martino E."/>
            <person name="Perotto S."/>
            <person name="Kohler A."/>
            <person name="Nagy L.G."/>
            <person name="Floudas D."/>
            <person name="Copeland A."/>
            <person name="Barry K.W."/>
            <person name="Cichocki N."/>
            <person name="Veneault-Fourrey C."/>
            <person name="LaButti K."/>
            <person name="Lindquist E.A."/>
            <person name="Lipzen A."/>
            <person name="Lundell T."/>
            <person name="Morin E."/>
            <person name="Murat C."/>
            <person name="Sun H."/>
            <person name="Tunlid A."/>
            <person name="Henrissat B."/>
            <person name="Grigoriev I.V."/>
            <person name="Hibbett D.S."/>
            <person name="Martin F."/>
            <person name="Nordberg H.P."/>
            <person name="Cantor M.N."/>
            <person name="Hua S.X."/>
        </authorList>
    </citation>
    <scope>NUCLEOTIDE SEQUENCE [LARGE SCALE GENOMIC DNA]</scope>
    <source>
        <strain evidence="2 3">Zn</strain>
    </source>
</reference>
<gene>
    <name evidence="2" type="ORF">OIDMADRAFT_48570</name>
</gene>
<sequence length="92" mass="10221">MASESSSTRAINGSVKSSIKSKGLPPNTKSKKGSSTTKSTLEHSTYAIERFLTGRTGSNLEYKHFNVSESIQSHTSRMSEQLNRFDAVFYRK</sequence>